<dbReference type="InterPro" id="IPR020094">
    <property type="entry name" value="TruA/RsuA/RluB/E/F_N"/>
</dbReference>
<dbReference type="InterPro" id="IPR000748">
    <property type="entry name" value="PsdUridine_synth_RsuA/RluB/E/F"/>
</dbReference>
<evidence type="ECO:0000313" key="6">
    <source>
        <dbReference type="EMBL" id="TWI54510.1"/>
    </source>
</evidence>
<dbReference type="PANTHER" id="PTHR47683">
    <property type="entry name" value="PSEUDOURIDINE SYNTHASE FAMILY PROTEIN-RELATED"/>
    <property type="match status" value="1"/>
</dbReference>
<keyword evidence="7" id="KW-1185">Reference proteome</keyword>
<dbReference type="CDD" id="cd00165">
    <property type="entry name" value="S4"/>
    <property type="match status" value="1"/>
</dbReference>
<dbReference type="InterPro" id="IPR050343">
    <property type="entry name" value="RsuA_PseudoU_synthase"/>
</dbReference>
<evidence type="ECO:0000256" key="4">
    <source>
        <dbReference type="RuleBase" id="RU003887"/>
    </source>
</evidence>
<organism evidence="6 7">
    <name type="scientific">Halalkalibacter nanhaiisediminis</name>
    <dbReference type="NCBI Taxonomy" id="688079"/>
    <lineage>
        <taxon>Bacteria</taxon>
        <taxon>Bacillati</taxon>
        <taxon>Bacillota</taxon>
        <taxon>Bacilli</taxon>
        <taxon>Bacillales</taxon>
        <taxon>Bacillaceae</taxon>
        <taxon>Halalkalibacter</taxon>
    </lineage>
</organism>
<dbReference type="InterPro" id="IPR006145">
    <property type="entry name" value="PsdUridine_synth_RsuA/RluA"/>
</dbReference>
<accession>A0A562QEA5</accession>
<sequence>MIRIQKHLSLTGTISRREGVRLIKEGRITINGVHATHTSTVDQDSVVLLDGQPLKRKKCDIYLLLHKPVGITSTAQKKVEGNIIDFLDFPERIFPVGRLDKQSEGLILMTNDGDIVNKLMKSEFQHEKEYMVTVNRPFSDWFLEKMAEGVDILGQKTLPCQVERVSDDTFTIVLTQGLNRQIRRMTKVFDYRVERLIRIRILDFSLDGLAPGEWRELTEEEVNQLKARLGSTSS</sequence>
<comment type="similarity">
    <text evidence="1 4">Belongs to the pseudouridine synthase RsuA family.</text>
</comment>
<dbReference type="InterPro" id="IPR002942">
    <property type="entry name" value="S4_RNA-bd"/>
</dbReference>
<dbReference type="EMBL" id="VLKZ01000009">
    <property type="protein sequence ID" value="TWI54510.1"/>
    <property type="molecule type" value="Genomic_DNA"/>
</dbReference>
<keyword evidence="3" id="KW-0694">RNA-binding</keyword>
<dbReference type="AlphaFoldDB" id="A0A562QEA5"/>
<reference evidence="6 7" key="1">
    <citation type="journal article" date="2015" name="Stand. Genomic Sci.">
        <title>Genomic Encyclopedia of Bacterial and Archaeal Type Strains, Phase III: the genomes of soil and plant-associated and newly described type strains.</title>
        <authorList>
            <person name="Whitman W.B."/>
            <person name="Woyke T."/>
            <person name="Klenk H.P."/>
            <person name="Zhou Y."/>
            <person name="Lilburn T.G."/>
            <person name="Beck B.J."/>
            <person name="De Vos P."/>
            <person name="Vandamme P."/>
            <person name="Eisen J.A."/>
            <person name="Garrity G."/>
            <person name="Hugenholtz P."/>
            <person name="Kyrpides N.C."/>
        </authorList>
    </citation>
    <scope>NUCLEOTIDE SEQUENCE [LARGE SCALE GENOMIC DNA]</scope>
    <source>
        <strain evidence="6 7">CGMCC 1.10116</strain>
    </source>
</reference>
<dbReference type="Proteomes" id="UP000315711">
    <property type="component" value="Unassembled WGS sequence"/>
</dbReference>
<evidence type="ECO:0000313" key="7">
    <source>
        <dbReference type="Proteomes" id="UP000315711"/>
    </source>
</evidence>
<dbReference type="InterPro" id="IPR018496">
    <property type="entry name" value="PsdUridine_synth_RsuA/RluB_CS"/>
</dbReference>
<dbReference type="NCBIfam" id="TIGR00093">
    <property type="entry name" value="pseudouridine synthase"/>
    <property type="match status" value="1"/>
</dbReference>
<dbReference type="InterPro" id="IPR036986">
    <property type="entry name" value="S4_RNA-bd_sf"/>
</dbReference>
<dbReference type="InterPro" id="IPR042092">
    <property type="entry name" value="PsdUridine_s_RsuA/RluB/E/F_cat"/>
</dbReference>
<evidence type="ECO:0000256" key="1">
    <source>
        <dbReference type="ARBA" id="ARBA00008348"/>
    </source>
</evidence>
<dbReference type="GO" id="GO:0120159">
    <property type="term" value="F:rRNA pseudouridine synthase activity"/>
    <property type="evidence" value="ECO:0007669"/>
    <property type="project" value="UniProtKB-ARBA"/>
</dbReference>
<evidence type="ECO:0000259" key="5">
    <source>
        <dbReference type="SMART" id="SM00363"/>
    </source>
</evidence>
<dbReference type="Pfam" id="PF00849">
    <property type="entry name" value="PseudoU_synth_2"/>
    <property type="match status" value="1"/>
</dbReference>
<dbReference type="GO" id="GO:0003723">
    <property type="term" value="F:RNA binding"/>
    <property type="evidence" value="ECO:0007669"/>
    <property type="project" value="UniProtKB-KW"/>
</dbReference>
<dbReference type="GO" id="GO:0000455">
    <property type="term" value="P:enzyme-directed rRNA pseudouridine synthesis"/>
    <property type="evidence" value="ECO:0007669"/>
    <property type="project" value="UniProtKB-ARBA"/>
</dbReference>
<dbReference type="CDD" id="cd02554">
    <property type="entry name" value="PseudoU_synth_RluF"/>
    <property type="match status" value="1"/>
</dbReference>
<evidence type="ECO:0000256" key="3">
    <source>
        <dbReference type="PROSITE-ProRule" id="PRU00182"/>
    </source>
</evidence>
<protein>
    <recommendedName>
        <fullName evidence="4">Pseudouridine synthase</fullName>
        <ecNumber evidence="4">5.4.99.-</ecNumber>
    </recommendedName>
</protein>
<dbReference type="FunFam" id="3.30.70.1560:FF:000002">
    <property type="entry name" value="Pseudouridine synthase"/>
    <property type="match status" value="1"/>
</dbReference>
<dbReference type="Gene3D" id="3.10.290.10">
    <property type="entry name" value="RNA-binding S4 domain"/>
    <property type="match status" value="1"/>
</dbReference>
<dbReference type="PROSITE" id="PS50889">
    <property type="entry name" value="S4"/>
    <property type="match status" value="1"/>
</dbReference>
<dbReference type="PANTHER" id="PTHR47683:SF2">
    <property type="entry name" value="RNA-BINDING S4 DOMAIN-CONTAINING PROTEIN"/>
    <property type="match status" value="1"/>
</dbReference>
<evidence type="ECO:0000256" key="2">
    <source>
        <dbReference type="ARBA" id="ARBA00023235"/>
    </source>
</evidence>
<dbReference type="EC" id="5.4.99.-" evidence="4"/>
<keyword evidence="2 4" id="KW-0413">Isomerase</keyword>
<feature type="domain" description="RNA-binding S4" evidence="5">
    <location>
        <begin position="2"/>
        <end position="62"/>
    </location>
</feature>
<name>A0A562QEA5_9BACI</name>
<gene>
    <name evidence="6" type="ORF">IQ10_03063</name>
</gene>
<dbReference type="Gene3D" id="3.30.70.580">
    <property type="entry name" value="Pseudouridine synthase I, catalytic domain, N-terminal subdomain"/>
    <property type="match status" value="1"/>
</dbReference>
<dbReference type="PROSITE" id="PS01149">
    <property type="entry name" value="PSI_RSU"/>
    <property type="match status" value="1"/>
</dbReference>
<dbReference type="SUPFAM" id="SSF55120">
    <property type="entry name" value="Pseudouridine synthase"/>
    <property type="match status" value="1"/>
</dbReference>
<dbReference type="SUPFAM" id="SSF55174">
    <property type="entry name" value="Alpha-L RNA-binding motif"/>
    <property type="match status" value="1"/>
</dbReference>
<dbReference type="Gene3D" id="3.30.70.1560">
    <property type="entry name" value="Alpha-L RNA-binding motif"/>
    <property type="match status" value="1"/>
</dbReference>
<proteinExistence type="inferred from homology"/>
<dbReference type="InterPro" id="IPR020103">
    <property type="entry name" value="PsdUridine_synth_cat_dom_sf"/>
</dbReference>
<dbReference type="SMART" id="SM00363">
    <property type="entry name" value="S4"/>
    <property type="match status" value="1"/>
</dbReference>
<comment type="caution">
    <text evidence="6">The sequence shown here is derived from an EMBL/GenBank/DDBJ whole genome shotgun (WGS) entry which is preliminary data.</text>
</comment>